<comment type="similarity">
    <text evidence="1 3">Belongs to the Glu/Leu/Phe/Val dehydrogenases family.</text>
</comment>
<feature type="domain" description="Glutamate/phenylalanine/leucine/valine/L-tryptophan dehydrogenase dimerisation" evidence="5">
    <location>
        <begin position="33"/>
        <end position="136"/>
    </location>
</feature>
<feature type="non-terminal residue" evidence="6">
    <location>
        <position position="256"/>
    </location>
</feature>
<dbReference type="PANTHER" id="PTHR11606:SF13">
    <property type="entry name" value="GLUTAMATE DEHYDROGENASE 1, MITOCHONDRIAL"/>
    <property type="match status" value="1"/>
</dbReference>
<protein>
    <submittedName>
        <fullName evidence="6">Uncharacterized protein</fullName>
    </submittedName>
</protein>
<evidence type="ECO:0000313" key="7">
    <source>
        <dbReference type="Proteomes" id="UP000179324"/>
    </source>
</evidence>
<gene>
    <name evidence="6" type="ORF">A2127_00845</name>
</gene>
<dbReference type="InterPro" id="IPR006095">
    <property type="entry name" value="Glu/Leu/Phe/Val/Trp_DH"/>
</dbReference>
<dbReference type="EMBL" id="MFKI01000027">
    <property type="protein sequence ID" value="OGG38129.1"/>
    <property type="molecule type" value="Genomic_DNA"/>
</dbReference>
<evidence type="ECO:0000256" key="2">
    <source>
        <dbReference type="ARBA" id="ARBA00023002"/>
    </source>
</evidence>
<dbReference type="InterPro" id="IPR006096">
    <property type="entry name" value="Glu/Leu/Phe/Val/Trp_DH_C"/>
</dbReference>
<evidence type="ECO:0000259" key="5">
    <source>
        <dbReference type="Pfam" id="PF02812"/>
    </source>
</evidence>
<dbReference type="SUPFAM" id="SSF53223">
    <property type="entry name" value="Aminoacid dehydrogenase-like, N-terminal domain"/>
    <property type="match status" value="1"/>
</dbReference>
<evidence type="ECO:0000256" key="3">
    <source>
        <dbReference type="RuleBase" id="RU004417"/>
    </source>
</evidence>
<sequence>MGFGYNQPVMPEIAKDKFGPEYVLTVYDSKLGMEGFLVVDNTVLGPGKGGMRMTPTVTVEEISRLARAMTWKNAVCGLPFGGAKAGIVWSGGSPELKKEFIQSFARRIAHFMPKYYIAGPDVSSGEKEMQWFVEATGNPKSATGKPAALGGLPHELGSTGFGVANAARVAVELKGMDIKKTTVAIEGFGNVGTFAFKFLKEMGAKIIAVADSRGGVWNENGLDGDELLELKKGGKSVGDSRQGKKISHDEVFGINA</sequence>
<proteinExistence type="inferred from homology"/>
<dbReference type="Gene3D" id="3.40.50.720">
    <property type="entry name" value="NAD(P)-binding Rossmann-like Domain"/>
    <property type="match status" value="1"/>
</dbReference>
<accession>A0A1F6BMI2</accession>
<feature type="domain" description="Glutamate/phenylalanine/leucine/valine/L-tryptophan dehydrogenase C-terminal" evidence="4">
    <location>
        <begin position="150"/>
        <end position="250"/>
    </location>
</feature>
<dbReference type="SUPFAM" id="SSF51735">
    <property type="entry name" value="NAD(P)-binding Rossmann-fold domains"/>
    <property type="match status" value="1"/>
</dbReference>
<dbReference type="InterPro" id="IPR046346">
    <property type="entry name" value="Aminoacid_DH-like_N_sf"/>
</dbReference>
<dbReference type="InterPro" id="IPR006097">
    <property type="entry name" value="Glu/Leu/Phe/Val/Trp_DH_dimer"/>
</dbReference>
<dbReference type="GO" id="GO:0004352">
    <property type="term" value="F:glutamate dehydrogenase (NAD+) activity"/>
    <property type="evidence" value="ECO:0007669"/>
    <property type="project" value="TreeGrafter"/>
</dbReference>
<evidence type="ECO:0000259" key="4">
    <source>
        <dbReference type="Pfam" id="PF00208"/>
    </source>
</evidence>
<dbReference type="InterPro" id="IPR036291">
    <property type="entry name" value="NAD(P)-bd_dom_sf"/>
</dbReference>
<dbReference type="Pfam" id="PF02812">
    <property type="entry name" value="ELFV_dehydrog_N"/>
    <property type="match status" value="1"/>
</dbReference>
<reference evidence="6 7" key="1">
    <citation type="journal article" date="2016" name="Nat. Commun.">
        <title>Thousands of microbial genomes shed light on interconnected biogeochemical processes in an aquifer system.</title>
        <authorList>
            <person name="Anantharaman K."/>
            <person name="Brown C.T."/>
            <person name="Hug L.A."/>
            <person name="Sharon I."/>
            <person name="Castelle C.J."/>
            <person name="Probst A.J."/>
            <person name="Thomas B.C."/>
            <person name="Singh A."/>
            <person name="Wilkins M.J."/>
            <person name="Karaoz U."/>
            <person name="Brodie E.L."/>
            <person name="Williams K.H."/>
            <person name="Hubbard S.S."/>
            <person name="Banfield J.F."/>
        </authorList>
    </citation>
    <scope>NUCLEOTIDE SEQUENCE [LARGE SCALE GENOMIC DNA]</scope>
</reference>
<name>A0A1F6BMI2_9BACT</name>
<organism evidence="6 7">
    <name type="scientific">Candidatus Jorgensenbacteria bacterium GWC1_48_12</name>
    <dbReference type="NCBI Taxonomy" id="1798469"/>
    <lineage>
        <taxon>Bacteria</taxon>
        <taxon>Candidatus Joergenseniibacteriota</taxon>
    </lineage>
</organism>
<dbReference type="AlphaFoldDB" id="A0A1F6BMI2"/>
<dbReference type="PANTHER" id="PTHR11606">
    <property type="entry name" value="GLUTAMATE DEHYDROGENASE"/>
    <property type="match status" value="1"/>
</dbReference>
<dbReference type="Pfam" id="PF00208">
    <property type="entry name" value="ELFV_dehydrog"/>
    <property type="match status" value="1"/>
</dbReference>
<dbReference type="Proteomes" id="UP000179324">
    <property type="component" value="Unassembled WGS sequence"/>
</dbReference>
<evidence type="ECO:0000256" key="1">
    <source>
        <dbReference type="ARBA" id="ARBA00006382"/>
    </source>
</evidence>
<dbReference type="PRINTS" id="PR00082">
    <property type="entry name" value="GLFDHDRGNASE"/>
</dbReference>
<comment type="caution">
    <text evidence="6">The sequence shown here is derived from an EMBL/GenBank/DDBJ whole genome shotgun (WGS) entry which is preliminary data.</text>
</comment>
<evidence type="ECO:0000313" key="6">
    <source>
        <dbReference type="EMBL" id="OGG38129.1"/>
    </source>
</evidence>
<dbReference type="GO" id="GO:0006538">
    <property type="term" value="P:L-glutamate catabolic process"/>
    <property type="evidence" value="ECO:0007669"/>
    <property type="project" value="TreeGrafter"/>
</dbReference>
<keyword evidence="2 3" id="KW-0560">Oxidoreductase</keyword>
<dbReference type="Gene3D" id="3.40.50.10860">
    <property type="entry name" value="Leucine Dehydrogenase, chain A, domain 1"/>
    <property type="match status" value="1"/>
</dbReference>